<keyword evidence="2" id="KW-1003">Cell membrane</keyword>
<dbReference type="InterPro" id="IPR015683">
    <property type="entry name" value="Ionotropic_Glu_rcpt"/>
</dbReference>
<evidence type="ECO:0000259" key="22">
    <source>
        <dbReference type="SMART" id="SM00079"/>
    </source>
</evidence>
<dbReference type="Pfam" id="PF01094">
    <property type="entry name" value="ANF_receptor"/>
    <property type="match status" value="1"/>
</dbReference>
<dbReference type="CDD" id="cd13729">
    <property type="entry name" value="PBP2_iGluR_AMPA_GluR1"/>
    <property type="match status" value="1"/>
</dbReference>
<keyword evidence="8" id="KW-0406">Ion transport</keyword>
<keyword evidence="14" id="KW-0628">Postsynaptic cell membrane</keyword>
<accession>A0A671Q1D1</accession>
<dbReference type="Gene3D" id="3.40.190.10">
    <property type="entry name" value="Periplasmic binding protein-like II"/>
    <property type="match status" value="2"/>
</dbReference>
<dbReference type="Proteomes" id="UP000472260">
    <property type="component" value="Unassembled WGS sequence"/>
</dbReference>
<dbReference type="InterPro" id="IPR001828">
    <property type="entry name" value="ANF_lig-bd_rcpt"/>
</dbReference>
<evidence type="ECO:0000256" key="11">
    <source>
        <dbReference type="ARBA" id="ARBA00023157"/>
    </source>
</evidence>
<dbReference type="InterPro" id="IPR028082">
    <property type="entry name" value="Peripla_BP_I"/>
</dbReference>
<evidence type="ECO:0000256" key="8">
    <source>
        <dbReference type="ARBA" id="ARBA00023065"/>
    </source>
</evidence>
<keyword evidence="12" id="KW-0675">Receptor</keyword>
<evidence type="ECO:0000256" key="16">
    <source>
        <dbReference type="ARBA" id="ARBA00023288"/>
    </source>
</evidence>
<keyword evidence="1" id="KW-0813">Transport</keyword>
<comment type="subcellular location">
    <subcellularLocation>
        <location evidence="18">Postsynaptic cell membrane</location>
        <topology evidence="18">Multi-pass membrane protein</topology>
    </subcellularLocation>
</comment>
<evidence type="ECO:0000256" key="18">
    <source>
        <dbReference type="ARBA" id="ARBA00034104"/>
    </source>
</evidence>
<sequence length="908" mass="101365">MDLVISLVLPETCLGCFNVLWDFSSPTGGLFPTESHEYEVFRFALSHHQDIPKLVPQVDMVKMGNSFSMTYAFCSQFSKGVYAIIGVYDRKTVNMLMSFCGALHVCFVTPSFPMENSNQFVIQLRPELQDALVGVIEHYKWSGFVYMYSSDSGLSVLQKVLDTAAEHNWLVTSVNVETMTEASFLKVFQDLDKKKEGQIIIDCELERLTSILKKIIELGKNVKSYHYILANLGFLDIDLTEFKKSEANVTGFQLVNYADRNISRIVQQWMDFDNKDAKVPKRGLKYTGALTYDGVKVMSTAFQNLRRQRIDISRRGNAGECLANPPAPWGQGIDIQRALQQVSHAVGSAHRHIFERTQCSQTFLSVRMTPVGYWNEDEKFVSTAAYMPGSNDTYGLQNRTYIVTTILESPYVMLKKNHEQFTGNDKYEGYCVELAAEIAKHVGYHYILKIVADGKYGARDPETMMWNGMVGELVYGKADVAVAPLTITLVREEVIDFSKPFMSLGISIMIKKPTKSKPGVFSFLDPLAYEIWMCIVFAYIGVSVVLFLVSRFSPYEWHAEDCEEGAEQNPNQPSSSSAQPGQGQQNQNQQSQEQTNEFGIFNSLWFSLGAFMQQGCDISPRSLSGRIVGGVWWFFTLIIISSYTANLAAFLTVERMVSPIESAEDLAKQTEIAYGTLDAGSTKEFFRRSKIAVFEKMWSYMKSADPSVFVKTTDEGVIRVRKSKGKYAYLLESTMNEYIEQRKPCDTMKVGGNLDSKGYGIATPKGSPLRNPVNLAVLKLNEQGLLDKLKNKWWYDKGECGSGGGDSKDKTSALSLSNVAGVFYILIGGLGLAMLVALVEFCYKSRTESHRMKQSINDAMRCSTLTRMSGNGSGGENGRIVTHDFPKAVQTLPCMSHAASMGLGASGM</sequence>
<dbReference type="FunFam" id="1.10.287.70:FF:000067">
    <property type="entry name" value="glutamate receptor 2 isoform X1"/>
    <property type="match status" value="1"/>
</dbReference>
<evidence type="ECO:0000259" key="23">
    <source>
        <dbReference type="SMART" id="SM00918"/>
    </source>
</evidence>
<dbReference type="SUPFAM" id="SSF53822">
    <property type="entry name" value="Periplasmic binding protein-like I"/>
    <property type="match status" value="1"/>
</dbReference>
<evidence type="ECO:0000256" key="13">
    <source>
        <dbReference type="ARBA" id="ARBA00023180"/>
    </source>
</evidence>
<dbReference type="SUPFAM" id="SSF81324">
    <property type="entry name" value="Voltage-gated potassium channels"/>
    <property type="match status" value="1"/>
</dbReference>
<evidence type="ECO:0000256" key="12">
    <source>
        <dbReference type="ARBA" id="ARBA00023170"/>
    </source>
</evidence>
<keyword evidence="15" id="KW-1071">Ligand-gated ion channel</keyword>
<evidence type="ECO:0000256" key="1">
    <source>
        <dbReference type="ARBA" id="ARBA00022448"/>
    </source>
</evidence>
<proteinExistence type="predicted"/>
<keyword evidence="13" id="KW-0325">Glycoprotein</keyword>
<evidence type="ECO:0000256" key="10">
    <source>
        <dbReference type="ARBA" id="ARBA00023139"/>
    </source>
</evidence>
<evidence type="ECO:0000256" key="19">
    <source>
        <dbReference type="ARBA" id="ARBA00036634"/>
    </source>
</evidence>
<evidence type="ECO:0000313" key="24">
    <source>
        <dbReference type="Ensembl" id="ENSSANP00000062277.1"/>
    </source>
</evidence>
<feature type="domain" description="Ionotropic glutamate receptor L-glutamate and glycine-binding" evidence="23">
    <location>
        <begin position="410"/>
        <end position="475"/>
    </location>
</feature>
<keyword evidence="25" id="KW-1185">Reference proteome</keyword>
<dbReference type="GO" id="GO:0045211">
    <property type="term" value="C:postsynaptic membrane"/>
    <property type="evidence" value="ECO:0007669"/>
    <property type="project" value="UniProtKB-SubCell"/>
</dbReference>
<dbReference type="InterPro" id="IPR019594">
    <property type="entry name" value="Glu/Gly-bd"/>
</dbReference>
<dbReference type="GO" id="GO:0007166">
    <property type="term" value="P:cell surface receptor signaling pathway"/>
    <property type="evidence" value="ECO:0007669"/>
    <property type="project" value="UniProtKB-ARBA"/>
</dbReference>
<dbReference type="AlphaFoldDB" id="A0A671Q1D1"/>
<feature type="region of interest" description="Disordered" evidence="20">
    <location>
        <begin position="563"/>
        <end position="592"/>
    </location>
</feature>
<feature type="transmembrane region" description="Helical" evidence="21">
    <location>
        <begin position="527"/>
        <end position="549"/>
    </location>
</feature>
<keyword evidence="5" id="KW-0732">Signal</keyword>
<organism evidence="24 25">
    <name type="scientific">Sinocyclocheilus anshuiensis</name>
    <dbReference type="NCBI Taxonomy" id="1608454"/>
    <lineage>
        <taxon>Eukaryota</taxon>
        <taxon>Metazoa</taxon>
        <taxon>Chordata</taxon>
        <taxon>Craniata</taxon>
        <taxon>Vertebrata</taxon>
        <taxon>Euteleostomi</taxon>
        <taxon>Actinopterygii</taxon>
        <taxon>Neopterygii</taxon>
        <taxon>Teleostei</taxon>
        <taxon>Ostariophysi</taxon>
        <taxon>Cypriniformes</taxon>
        <taxon>Cyprinidae</taxon>
        <taxon>Cyprininae</taxon>
        <taxon>Sinocyclocheilus</taxon>
    </lineage>
</organism>
<evidence type="ECO:0000313" key="25">
    <source>
        <dbReference type="Proteomes" id="UP000472260"/>
    </source>
</evidence>
<dbReference type="FunFam" id="3.40.190.10:FF:000001">
    <property type="entry name" value="Glutamate receptor ionotropic, kainate 2"/>
    <property type="match status" value="1"/>
</dbReference>
<evidence type="ECO:0000256" key="17">
    <source>
        <dbReference type="ARBA" id="ARBA00023303"/>
    </source>
</evidence>
<evidence type="ECO:0000256" key="7">
    <source>
        <dbReference type="ARBA" id="ARBA00023018"/>
    </source>
</evidence>
<name>A0A671Q1D1_9TELE</name>
<evidence type="ECO:0000256" key="14">
    <source>
        <dbReference type="ARBA" id="ARBA00023257"/>
    </source>
</evidence>
<dbReference type="Pfam" id="PF00060">
    <property type="entry name" value="Lig_chan"/>
    <property type="match status" value="1"/>
</dbReference>
<evidence type="ECO:0000256" key="5">
    <source>
        <dbReference type="ARBA" id="ARBA00022729"/>
    </source>
</evidence>
<dbReference type="Pfam" id="PF10613">
    <property type="entry name" value="Lig_chan-Glu_bd"/>
    <property type="match status" value="1"/>
</dbReference>
<evidence type="ECO:0000256" key="3">
    <source>
        <dbReference type="ARBA" id="ARBA00022553"/>
    </source>
</evidence>
<dbReference type="InterPro" id="IPR001320">
    <property type="entry name" value="Iontro_rcpt_C"/>
</dbReference>
<comment type="catalytic activity">
    <reaction evidence="19">
        <text>Ca(2+)(in) = Ca(2+)(out)</text>
        <dbReference type="Rhea" id="RHEA:29671"/>
        <dbReference type="ChEBI" id="CHEBI:29108"/>
    </reaction>
</comment>
<keyword evidence="10" id="KW-0564">Palmitate</keyword>
<evidence type="ECO:0000256" key="9">
    <source>
        <dbReference type="ARBA" id="ARBA00023136"/>
    </source>
</evidence>
<feature type="domain" description="Ionotropic glutamate receptor C-terminal" evidence="22">
    <location>
        <begin position="400"/>
        <end position="796"/>
    </location>
</feature>
<dbReference type="GO" id="GO:0022824">
    <property type="term" value="F:transmitter-gated monoatomic ion channel activity"/>
    <property type="evidence" value="ECO:0007669"/>
    <property type="project" value="UniProtKB-ARBA"/>
</dbReference>
<keyword evidence="3" id="KW-0597">Phosphoprotein</keyword>
<dbReference type="Gene3D" id="3.40.50.2300">
    <property type="match status" value="2"/>
</dbReference>
<evidence type="ECO:0000256" key="15">
    <source>
        <dbReference type="ARBA" id="ARBA00023286"/>
    </source>
</evidence>
<keyword evidence="4 21" id="KW-0812">Transmembrane</keyword>
<keyword evidence="9 21" id="KW-0472">Membrane</keyword>
<keyword evidence="6 21" id="KW-1133">Transmembrane helix</keyword>
<keyword evidence="17" id="KW-0407">Ion channel</keyword>
<keyword evidence="7" id="KW-0770">Synapse</keyword>
<dbReference type="PANTHER" id="PTHR18966">
    <property type="entry name" value="IONOTROPIC GLUTAMATE RECEPTOR"/>
    <property type="match status" value="1"/>
</dbReference>
<gene>
    <name evidence="24" type="primary">LOC107669094</name>
</gene>
<dbReference type="SMART" id="SM00918">
    <property type="entry name" value="Lig_chan-Glu_bd"/>
    <property type="match status" value="1"/>
</dbReference>
<evidence type="ECO:0000256" key="20">
    <source>
        <dbReference type="SAM" id="MobiDB-lite"/>
    </source>
</evidence>
<evidence type="ECO:0000256" key="2">
    <source>
        <dbReference type="ARBA" id="ARBA00022475"/>
    </source>
</evidence>
<reference evidence="24" key="1">
    <citation type="submission" date="2025-08" db="UniProtKB">
        <authorList>
            <consortium name="Ensembl"/>
        </authorList>
    </citation>
    <scope>IDENTIFICATION</scope>
</reference>
<evidence type="ECO:0000256" key="6">
    <source>
        <dbReference type="ARBA" id="ARBA00022989"/>
    </source>
</evidence>
<keyword evidence="16" id="KW-0449">Lipoprotein</keyword>
<dbReference type="SMART" id="SM00079">
    <property type="entry name" value="PBPe"/>
    <property type="match status" value="1"/>
</dbReference>
<dbReference type="SUPFAM" id="SSF53850">
    <property type="entry name" value="Periplasmic binding protein-like II"/>
    <property type="match status" value="1"/>
</dbReference>
<feature type="transmembrane region" description="Helical" evidence="21">
    <location>
        <begin position="631"/>
        <end position="653"/>
    </location>
</feature>
<dbReference type="Gene3D" id="1.10.287.70">
    <property type="match status" value="2"/>
</dbReference>
<reference evidence="24" key="2">
    <citation type="submission" date="2025-09" db="UniProtKB">
        <authorList>
            <consortium name="Ensembl"/>
        </authorList>
    </citation>
    <scope>IDENTIFICATION</scope>
</reference>
<protein>
    <submittedName>
        <fullName evidence="24">Glutamate receptor 1-like</fullName>
    </submittedName>
</protein>
<feature type="transmembrane region" description="Helical" evidence="21">
    <location>
        <begin position="821"/>
        <end position="843"/>
    </location>
</feature>
<dbReference type="Ensembl" id="ENSSANT00000066221.1">
    <property type="protein sequence ID" value="ENSSANP00000062277.1"/>
    <property type="gene ID" value="ENSSANG00000030982.1"/>
</dbReference>
<evidence type="ECO:0000256" key="21">
    <source>
        <dbReference type="SAM" id="Phobius"/>
    </source>
</evidence>
<evidence type="ECO:0000256" key="4">
    <source>
        <dbReference type="ARBA" id="ARBA00022692"/>
    </source>
</evidence>
<dbReference type="FunFam" id="3.40.190.10:FF:000666">
    <property type="entry name" value="Glutamate receptor, ionotropic, AMPA 2a"/>
    <property type="match status" value="1"/>
</dbReference>
<keyword evidence="11" id="KW-1015">Disulfide bond</keyword>
<dbReference type="FunFam" id="3.40.50.2300:FF:000004">
    <property type="entry name" value="Glutamate receptor, ionotropic, AMPA 2"/>
    <property type="match status" value="1"/>
</dbReference>
<feature type="compositionally biased region" description="Low complexity" evidence="20">
    <location>
        <begin position="567"/>
        <end position="592"/>
    </location>
</feature>